<dbReference type="InterPro" id="IPR004919">
    <property type="entry name" value="GmrSD_N"/>
</dbReference>
<evidence type="ECO:0000313" key="3">
    <source>
        <dbReference type="EMBL" id="PWD87925.1"/>
    </source>
</evidence>
<dbReference type="RefSeq" id="WP_109217781.1">
    <property type="nucleotide sequence ID" value="NZ_QEWW01000001.1"/>
</dbReference>
<evidence type="ECO:0000259" key="2">
    <source>
        <dbReference type="Pfam" id="PF25202"/>
    </source>
</evidence>
<evidence type="ECO:0000259" key="1">
    <source>
        <dbReference type="Pfam" id="PF03235"/>
    </source>
</evidence>
<dbReference type="PANTHER" id="PTHR35149:SF2">
    <property type="entry name" value="DUF262 DOMAIN-CONTAINING PROTEIN"/>
    <property type="match status" value="1"/>
</dbReference>
<dbReference type="AlphaFoldDB" id="A0A2U2ATG0"/>
<reference evidence="4" key="1">
    <citation type="submission" date="2018-05" db="EMBL/GenBank/DDBJ databases">
        <title>Ignatzschineria dubaiensis sp. nov., isolated from necrotic foot tissues of dromedaries (Camelus dromedarius) and associated maggots in Dubai, United Arab Emirates.</title>
        <authorList>
            <person name="Tsang C.C."/>
            <person name="Tang J.Y.M."/>
            <person name="Fong J.Y.H."/>
            <person name="Kinne J."/>
            <person name="Lee H.H."/>
            <person name="Joseph M."/>
            <person name="Jose S."/>
            <person name="Schuster R.K."/>
            <person name="Tang Y."/>
            <person name="Sivakumar S."/>
            <person name="Chen J.H.K."/>
            <person name="Teng J.L.L."/>
            <person name="Lau S.K.P."/>
            <person name="Wernery U."/>
            <person name="Woo P.C.Y."/>
        </authorList>
    </citation>
    <scope>NUCLEOTIDE SEQUENCE [LARGE SCALE GENOMIC DNA]</scope>
    <source>
        <strain evidence="4">UAE-HKU57</strain>
    </source>
</reference>
<dbReference type="EMBL" id="QEWW01000001">
    <property type="protein sequence ID" value="PWD87925.1"/>
    <property type="molecule type" value="Genomic_DNA"/>
</dbReference>
<comment type="caution">
    <text evidence="3">The sequence shown here is derived from an EMBL/GenBank/DDBJ whole genome shotgun (WGS) entry which is preliminary data.</text>
</comment>
<evidence type="ECO:0000313" key="4">
    <source>
        <dbReference type="Proteomes" id="UP000245059"/>
    </source>
</evidence>
<dbReference type="Pfam" id="PF25202">
    <property type="entry name" value="DUF7834"/>
    <property type="match status" value="1"/>
</dbReference>
<feature type="domain" description="DUF7834" evidence="2">
    <location>
        <begin position="238"/>
        <end position="476"/>
    </location>
</feature>
<proteinExistence type="predicted"/>
<sequence>MTFERITHSICSVKDLLQLSNLKIPQYQRPYKWTAENVSALLHDIKTQSDRAVPYRLGSVVFHRQIETNEDGTEKMILNIVDGQQRIITLMLIIWALRKHYVGDEKSSENGEIPNDEIKSETVILRSDLEKTLKELTEKASFQDWAFPSTISQKNITQNYQLINHYIAQGGLQEKEIDFLLNRCEVVRFELQDISEAFQFFDSQNSRGRDLAPHDLLKAYHLREFPKSEVELKPISIAYWEATEDADSDELKTLFGTYLFRIRRWMQQAPARYFTKSQIALFKGINLDHKSNYPYAKALQVTHRYIDHYNRQFDREIDGQKMDFPFQLDQAIINGRRFFEMVEYYQKSIVSPVIQSKLSVATSDEEKHNSPLDGLLSDRAVDILQTLATYNQRHRVGDGWVRMIFDCALITYLDKFGPAKMSEAIEQIFIWAYACRLQQHAVQLATVDNYVLGRNLFVFIKEANEPQEVFIQLEKTRYLPTISGNHGDIVKLFGKLGFYKKENDEQQSQK</sequence>
<dbReference type="PANTHER" id="PTHR35149">
    <property type="entry name" value="SLL5132 PROTEIN"/>
    <property type="match status" value="1"/>
</dbReference>
<dbReference type="Pfam" id="PF03235">
    <property type="entry name" value="GmrSD_N"/>
    <property type="match status" value="1"/>
</dbReference>
<dbReference type="InterPro" id="IPR057156">
    <property type="entry name" value="DUF7834"/>
</dbReference>
<organism evidence="3 4">
    <name type="scientific">Ignatzschineria cameli</name>
    <dbReference type="NCBI Taxonomy" id="2182793"/>
    <lineage>
        <taxon>Bacteria</taxon>
        <taxon>Pseudomonadati</taxon>
        <taxon>Pseudomonadota</taxon>
        <taxon>Gammaproteobacteria</taxon>
        <taxon>Cardiobacteriales</taxon>
        <taxon>Ignatzschineriaceae</taxon>
        <taxon>Ignatzschineria</taxon>
    </lineage>
</organism>
<accession>A0A2U2ATG0</accession>
<name>A0A2U2ATG0_9GAMM</name>
<feature type="domain" description="GmrSD restriction endonucleases N-terminal" evidence="1">
    <location>
        <begin position="13"/>
        <end position="221"/>
    </location>
</feature>
<dbReference type="Proteomes" id="UP000245059">
    <property type="component" value="Unassembled WGS sequence"/>
</dbReference>
<protein>
    <submittedName>
        <fullName evidence="3">Uncharacterized protein</fullName>
    </submittedName>
</protein>
<gene>
    <name evidence="3" type="ORF">DC077_01195</name>
</gene>